<feature type="signal peptide" evidence="1">
    <location>
        <begin position="1"/>
        <end position="21"/>
    </location>
</feature>
<sequence>MKNLKRTLGVLAIAVSLTACTDGKNKQAEKDVTMYVNYVDSVSNIQMDKAAAEWDKIQSDYDRLKMNAENALTGEAENKDLRESIDNTTVIYEEYKIKVVTEKEKIDKENAKEIMRKTLLGDEYDGTDITFNWVNKDNILNVYNNFVTTVETNKDAYSREDWDEIKLIYEALDTRKNTVEKEGLSTADNLKIAVLKTKFAPMYTLNRIGTKSEENEEAKK</sequence>
<keyword evidence="1" id="KW-0732">Signal</keyword>
<keyword evidence="3" id="KW-1185">Reference proteome</keyword>
<protein>
    <recommendedName>
        <fullName evidence="4">Lipoprotein</fullName>
    </recommendedName>
</protein>
<comment type="caution">
    <text evidence="2">The sequence shown here is derived from an EMBL/GenBank/DDBJ whole genome shotgun (WGS) entry which is preliminary data.</text>
</comment>
<evidence type="ECO:0000256" key="1">
    <source>
        <dbReference type="SAM" id="SignalP"/>
    </source>
</evidence>
<proteinExistence type="predicted"/>
<organism evidence="2 3">
    <name type="scientific">Flavobacterium jumunjinense</name>
    <dbReference type="NCBI Taxonomy" id="998845"/>
    <lineage>
        <taxon>Bacteria</taxon>
        <taxon>Pseudomonadati</taxon>
        <taxon>Bacteroidota</taxon>
        <taxon>Flavobacteriia</taxon>
        <taxon>Flavobacteriales</taxon>
        <taxon>Flavobacteriaceae</taxon>
        <taxon>Flavobacterium</taxon>
    </lineage>
</organism>
<dbReference type="EMBL" id="JBHMEY010000033">
    <property type="protein sequence ID" value="MFB9097080.1"/>
    <property type="molecule type" value="Genomic_DNA"/>
</dbReference>
<dbReference type="RefSeq" id="WP_236456625.1">
    <property type="nucleotide sequence ID" value="NZ_CBCSGE010000021.1"/>
</dbReference>
<feature type="chain" id="PRO_5046517275" description="Lipoprotein" evidence="1">
    <location>
        <begin position="22"/>
        <end position="220"/>
    </location>
</feature>
<evidence type="ECO:0000313" key="2">
    <source>
        <dbReference type="EMBL" id="MFB9097080.1"/>
    </source>
</evidence>
<gene>
    <name evidence="2" type="ORF">ACFFVF_11170</name>
</gene>
<name>A0ABV5GNV8_9FLAO</name>
<evidence type="ECO:0008006" key="4">
    <source>
        <dbReference type="Google" id="ProtNLM"/>
    </source>
</evidence>
<accession>A0ABV5GNV8</accession>
<dbReference type="Proteomes" id="UP001589607">
    <property type="component" value="Unassembled WGS sequence"/>
</dbReference>
<reference evidence="2 3" key="1">
    <citation type="submission" date="2024-09" db="EMBL/GenBank/DDBJ databases">
        <authorList>
            <person name="Sun Q."/>
            <person name="Mori K."/>
        </authorList>
    </citation>
    <scope>NUCLEOTIDE SEQUENCE [LARGE SCALE GENOMIC DNA]</scope>
    <source>
        <strain evidence="2 3">CECT 7955</strain>
    </source>
</reference>
<evidence type="ECO:0000313" key="3">
    <source>
        <dbReference type="Proteomes" id="UP001589607"/>
    </source>
</evidence>
<dbReference type="PROSITE" id="PS51257">
    <property type="entry name" value="PROKAR_LIPOPROTEIN"/>
    <property type="match status" value="1"/>
</dbReference>